<feature type="transmembrane region" description="Helical" evidence="5">
    <location>
        <begin position="44"/>
        <end position="62"/>
    </location>
</feature>
<evidence type="ECO:0000256" key="1">
    <source>
        <dbReference type="ARBA" id="ARBA00004141"/>
    </source>
</evidence>
<name>A0AB34ISQ1_PRYPA</name>
<dbReference type="GO" id="GO:0016020">
    <property type="term" value="C:membrane"/>
    <property type="evidence" value="ECO:0007669"/>
    <property type="project" value="UniProtKB-SubCell"/>
</dbReference>
<gene>
    <name evidence="7" type="ORF">AB1Y20_008861</name>
</gene>
<feature type="transmembrane region" description="Helical" evidence="5">
    <location>
        <begin position="183"/>
        <end position="205"/>
    </location>
</feature>
<organism evidence="7 8">
    <name type="scientific">Prymnesium parvum</name>
    <name type="common">Toxic golden alga</name>
    <dbReference type="NCBI Taxonomy" id="97485"/>
    <lineage>
        <taxon>Eukaryota</taxon>
        <taxon>Haptista</taxon>
        <taxon>Haptophyta</taxon>
        <taxon>Prymnesiophyceae</taxon>
        <taxon>Prymnesiales</taxon>
        <taxon>Prymnesiaceae</taxon>
        <taxon>Prymnesium</taxon>
    </lineage>
</organism>
<sequence>MFWSVALGTGAVCAALQAVLWLLFSRWLPDGVWRREPGFLSHQIIGLPLMVIITAIGAAAWFFPSDEATQLSATPEGRVLGYYPTSDLLASIILGELLLWDIPMTFVPSLYSTTTLAHHVGMAFVAVITEMPYLQHYVPFFGGLIELSSIPLQIVDVLHPKHFVEWTSVPWVNRLNSGCRTSFAVLFILTRTFYFPYVVLAQVLPDLGHLASTNSDQLVWATIAGVFACSFTALQLYWSSLIAKQIFKGTRKSSVADDAPPYVEVKG</sequence>
<evidence type="ECO:0000256" key="2">
    <source>
        <dbReference type="ARBA" id="ARBA00022692"/>
    </source>
</evidence>
<keyword evidence="8" id="KW-1185">Reference proteome</keyword>
<feature type="transmembrane region" description="Helical" evidence="5">
    <location>
        <begin position="6"/>
        <end position="24"/>
    </location>
</feature>
<evidence type="ECO:0000256" key="5">
    <source>
        <dbReference type="SAM" id="Phobius"/>
    </source>
</evidence>
<comment type="caution">
    <text evidence="7">The sequence shown here is derived from an EMBL/GenBank/DDBJ whole genome shotgun (WGS) entry which is preliminary data.</text>
</comment>
<dbReference type="Pfam" id="PF03798">
    <property type="entry name" value="TRAM_LAG1_CLN8"/>
    <property type="match status" value="1"/>
</dbReference>
<proteinExistence type="predicted"/>
<accession>A0AB34ISQ1</accession>
<keyword evidence="3 5" id="KW-1133">Transmembrane helix</keyword>
<protein>
    <recommendedName>
        <fullName evidence="6">TLC domain-containing protein</fullName>
    </recommendedName>
</protein>
<comment type="subcellular location">
    <subcellularLocation>
        <location evidence="1">Membrane</location>
        <topology evidence="1">Multi-pass membrane protein</topology>
    </subcellularLocation>
</comment>
<keyword evidence="2 5" id="KW-0812">Transmembrane</keyword>
<keyword evidence="4 5" id="KW-0472">Membrane</keyword>
<evidence type="ECO:0000313" key="7">
    <source>
        <dbReference type="EMBL" id="KAL1505102.1"/>
    </source>
</evidence>
<evidence type="ECO:0000259" key="6">
    <source>
        <dbReference type="Pfam" id="PF03798"/>
    </source>
</evidence>
<dbReference type="AlphaFoldDB" id="A0AB34ISQ1"/>
<dbReference type="EMBL" id="JBGBPQ010000019">
    <property type="protein sequence ID" value="KAL1505102.1"/>
    <property type="molecule type" value="Genomic_DNA"/>
</dbReference>
<evidence type="ECO:0000256" key="4">
    <source>
        <dbReference type="ARBA" id="ARBA00023136"/>
    </source>
</evidence>
<dbReference type="InterPro" id="IPR006634">
    <property type="entry name" value="TLC-dom"/>
</dbReference>
<feature type="transmembrane region" description="Helical" evidence="5">
    <location>
        <begin position="217"/>
        <end position="238"/>
    </location>
</feature>
<evidence type="ECO:0000313" key="8">
    <source>
        <dbReference type="Proteomes" id="UP001515480"/>
    </source>
</evidence>
<reference evidence="7 8" key="1">
    <citation type="journal article" date="2024" name="Science">
        <title>Giant polyketide synthase enzymes in the biosynthesis of giant marine polyether toxins.</title>
        <authorList>
            <person name="Fallon T.R."/>
            <person name="Shende V.V."/>
            <person name="Wierzbicki I.H."/>
            <person name="Pendleton A.L."/>
            <person name="Watervoot N.F."/>
            <person name="Auber R.P."/>
            <person name="Gonzalez D.J."/>
            <person name="Wisecaver J.H."/>
            <person name="Moore B.S."/>
        </authorList>
    </citation>
    <scope>NUCLEOTIDE SEQUENCE [LARGE SCALE GENOMIC DNA]</scope>
    <source>
        <strain evidence="7 8">12B1</strain>
    </source>
</reference>
<dbReference type="Proteomes" id="UP001515480">
    <property type="component" value="Unassembled WGS sequence"/>
</dbReference>
<feature type="domain" description="TLC" evidence="6">
    <location>
        <begin position="50"/>
        <end position="244"/>
    </location>
</feature>
<evidence type="ECO:0000256" key="3">
    <source>
        <dbReference type="ARBA" id="ARBA00022989"/>
    </source>
</evidence>